<dbReference type="SMART" id="SM00320">
    <property type="entry name" value="WD40"/>
    <property type="match status" value="7"/>
</dbReference>
<comment type="caution">
    <text evidence="9">The sequence shown here is derived from an EMBL/GenBank/DDBJ whole genome shotgun (WGS) entry which is preliminary data.</text>
</comment>
<dbReference type="InParanoid" id="A0A1Y2G4W0"/>
<dbReference type="PROSITE" id="PS01024">
    <property type="entry name" value="PR55_1"/>
    <property type="match status" value="1"/>
</dbReference>
<dbReference type="InterPro" id="IPR000009">
    <property type="entry name" value="PP2A_PR55"/>
</dbReference>
<evidence type="ECO:0000256" key="4">
    <source>
        <dbReference type="ARBA" id="ARBA00022737"/>
    </source>
</evidence>
<keyword evidence="2" id="KW-0597">Phosphoprotein</keyword>
<comment type="function">
    <text evidence="5">Phosphatase 2A affects a variety of biological processes in the cell such as transcription, cell cycle progression and cellular morphogenesis, and provides an initial identification of critical substrates for this phosphatase. The regulatory subunit may direct the catalytic subunit to distinct, albeit overlapping, subsets of substrates.</text>
</comment>
<dbReference type="InterPro" id="IPR018067">
    <property type="entry name" value="PP2A_PR55_CS"/>
</dbReference>
<dbReference type="OrthoDB" id="6274823at2759"/>
<organism evidence="9 10">
    <name type="scientific">Leucosporidium creatinivorum</name>
    <dbReference type="NCBI Taxonomy" id="106004"/>
    <lineage>
        <taxon>Eukaryota</taxon>
        <taxon>Fungi</taxon>
        <taxon>Dikarya</taxon>
        <taxon>Basidiomycota</taxon>
        <taxon>Pucciniomycotina</taxon>
        <taxon>Microbotryomycetes</taxon>
        <taxon>Leucosporidiales</taxon>
        <taxon>Leucosporidium</taxon>
    </lineage>
</organism>
<reference evidence="9 10" key="1">
    <citation type="submission" date="2016-07" db="EMBL/GenBank/DDBJ databases">
        <title>Pervasive Adenine N6-methylation of Active Genes in Fungi.</title>
        <authorList>
            <consortium name="DOE Joint Genome Institute"/>
            <person name="Mondo S.J."/>
            <person name="Dannebaum R.O."/>
            <person name="Kuo R.C."/>
            <person name="Labutti K."/>
            <person name="Haridas S."/>
            <person name="Kuo A."/>
            <person name="Salamov A."/>
            <person name="Ahrendt S.R."/>
            <person name="Lipzen A."/>
            <person name="Sullivan W."/>
            <person name="Andreopoulos W.B."/>
            <person name="Clum A."/>
            <person name="Lindquist E."/>
            <person name="Daum C."/>
            <person name="Ramamoorthy G.K."/>
            <person name="Gryganskyi A."/>
            <person name="Culley D."/>
            <person name="Magnuson J.K."/>
            <person name="James T.Y."/>
            <person name="O'Malley M.A."/>
            <person name="Stajich J.E."/>
            <person name="Spatafora J.W."/>
            <person name="Visel A."/>
            <person name="Grigoriev I.V."/>
        </authorList>
    </citation>
    <scope>NUCLEOTIDE SEQUENCE [LARGE SCALE GENOMIC DNA]</scope>
    <source>
        <strain evidence="9 10">62-1032</strain>
    </source>
</reference>
<dbReference type="GO" id="GO:1902531">
    <property type="term" value="P:regulation of intracellular signal transduction"/>
    <property type="evidence" value="ECO:0007669"/>
    <property type="project" value="UniProtKB-ARBA"/>
</dbReference>
<comment type="similarity">
    <text evidence="1 7">Belongs to the phosphatase 2A regulatory subunit B family.</text>
</comment>
<keyword evidence="3 7" id="KW-0853">WD repeat</keyword>
<dbReference type="PIRSF" id="PIRSF037309">
    <property type="entry name" value="PP2A_PR55"/>
    <property type="match status" value="1"/>
</dbReference>
<protein>
    <recommendedName>
        <fullName evidence="6 7">Protein phosphatase PP2A regulatory subunit B</fullName>
    </recommendedName>
</protein>
<evidence type="ECO:0000256" key="2">
    <source>
        <dbReference type="ARBA" id="ARBA00022553"/>
    </source>
</evidence>
<dbReference type="InterPro" id="IPR036322">
    <property type="entry name" value="WD40_repeat_dom_sf"/>
</dbReference>
<dbReference type="InterPro" id="IPR001680">
    <property type="entry name" value="WD40_rpt"/>
</dbReference>
<evidence type="ECO:0000256" key="1">
    <source>
        <dbReference type="ARBA" id="ARBA00008259"/>
    </source>
</evidence>
<gene>
    <name evidence="9" type="ORF">BCR35DRAFT_298020</name>
</gene>
<dbReference type="AlphaFoldDB" id="A0A1Y2G4W0"/>
<proteinExistence type="inferred from homology"/>
<dbReference type="FunCoup" id="A0A1Y2G4W0">
    <property type="interactions" value="341"/>
</dbReference>
<dbReference type="GO" id="GO:0010972">
    <property type="term" value="P:negative regulation of G2/M transition of mitotic cell cycle"/>
    <property type="evidence" value="ECO:0007669"/>
    <property type="project" value="UniProtKB-ARBA"/>
</dbReference>
<dbReference type="InterPro" id="IPR015943">
    <property type="entry name" value="WD40/YVTN_repeat-like_dom_sf"/>
</dbReference>
<evidence type="ECO:0000313" key="10">
    <source>
        <dbReference type="Proteomes" id="UP000193467"/>
    </source>
</evidence>
<dbReference type="EMBL" id="MCGR01000001">
    <property type="protein sequence ID" value="ORY92560.1"/>
    <property type="molecule type" value="Genomic_DNA"/>
</dbReference>
<dbReference type="Proteomes" id="UP000193467">
    <property type="component" value="Unassembled WGS sequence"/>
</dbReference>
<feature type="compositionally biased region" description="Low complexity" evidence="8">
    <location>
        <begin position="145"/>
        <end position="162"/>
    </location>
</feature>
<evidence type="ECO:0000256" key="3">
    <source>
        <dbReference type="ARBA" id="ARBA00022574"/>
    </source>
</evidence>
<dbReference type="GO" id="GO:0019888">
    <property type="term" value="F:protein phosphatase regulator activity"/>
    <property type="evidence" value="ECO:0007669"/>
    <property type="project" value="InterPro"/>
</dbReference>
<dbReference type="FunFam" id="2.130.10.10:FF:000174">
    <property type="entry name" value="Protein phosphatase PP2A regulatory subunit B"/>
    <property type="match status" value="1"/>
</dbReference>
<dbReference type="PANTHER" id="PTHR11871">
    <property type="entry name" value="PROTEIN PHOSPHATASE PP2A REGULATORY SUBUNIT B"/>
    <property type="match status" value="1"/>
</dbReference>
<feature type="region of interest" description="Disordered" evidence="8">
    <location>
        <begin position="141"/>
        <end position="183"/>
    </location>
</feature>
<keyword evidence="4 7" id="KW-0677">Repeat</keyword>
<dbReference type="SUPFAM" id="SSF50978">
    <property type="entry name" value="WD40 repeat-like"/>
    <property type="match status" value="1"/>
</dbReference>
<keyword evidence="10" id="KW-1185">Reference proteome</keyword>
<dbReference type="Gene3D" id="2.130.10.10">
    <property type="entry name" value="YVTN repeat-like/Quinoprotein amine dehydrogenase"/>
    <property type="match status" value="1"/>
</dbReference>
<sequence length="491" mass="54795">MSNTSTPPTVQSADESGWRFAQCFGDKGEVEDITEADIISTVEFDHTGDYLATGDKGGRVVLFERNETKKGCEYKFYTEFQSHEPEFDYLKSLEIEEKINKIRWCKRQNAAHFLLSTNDKTIKLWKVFEKSLKVVAENNGSVATSNANSPPSPPAALQAPLPGLTSSLGPTSPSRAPPNGTPYFRLPRMTYHDTIVAAVPRKVYANAHAYHINSISINSDGETYMSADDLRVNLWNLNISDQSFNILDIKPVNMEELTEVITAAEFHPVSCNLFCYSSSKGTVKLADMREQALCDKHAKLFEEEEDPSTKSFFSEIISSVSDVKFSKDGRYILSRDYLTLRIWDINMENKPVQTINVHDHLRTKLCDLYENDCIFDKFECTFSGDGEHVLSGSYNNYFHIYDRNATTDTVLQADKSAFKAKKIGGNKQKPGAAKGAKGNGKPIVDVSSIDFQKKILHASWHPRESTIAIAATNNLFLYSQSGQQSQAGGPP</sequence>
<dbReference type="FunFam" id="2.130.10.10:FF:000189">
    <property type="entry name" value="Protein phosphatase PP2A regulatory subunit B"/>
    <property type="match status" value="1"/>
</dbReference>
<feature type="compositionally biased region" description="Polar residues" evidence="8">
    <location>
        <begin position="164"/>
        <end position="174"/>
    </location>
</feature>
<dbReference type="PROSITE" id="PS01025">
    <property type="entry name" value="PR55_2"/>
    <property type="match status" value="1"/>
</dbReference>
<dbReference type="PRINTS" id="PR00600">
    <property type="entry name" value="PP2APR55"/>
</dbReference>
<evidence type="ECO:0000256" key="7">
    <source>
        <dbReference type="RuleBase" id="RU331113"/>
    </source>
</evidence>
<dbReference type="Pfam" id="PF00400">
    <property type="entry name" value="WD40"/>
    <property type="match status" value="1"/>
</dbReference>
<evidence type="ECO:0000313" key="9">
    <source>
        <dbReference type="EMBL" id="ORY92560.1"/>
    </source>
</evidence>
<dbReference type="GO" id="GO:0000159">
    <property type="term" value="C:protein phosphatase type 2A complex"/>
    <property type="evidence" value="ECO:0007669"/>
    <property type="project" value="UniProtKB-UniRule"/>
</dbReference>
<dbReference type="STRING" id="106004.A0A1Y2G4W0"/>
<name>A0A1Y2G4W0_9BASI</name>
<accession>A0A1Y2G4W0</accession>
<evidence type="ECO:0000256" key="8">
    <source>
        <dbReference type="SAM" id="MobiDB-lite"/>
    </source>
</evidence>
<evidence type="ECO:0000256" key="6">
    <source>
        <dbReference type="ARBA" id="ARBA00067298"/>
    </source>
</evidence>
<evidence type="ECO:0000256" key="5">
    <source>
        <dbReference type="ARBA" id="ARBA00055525"/>
    </source>
</evidence>